<reference evidence="1" key="1">
    <citation type="submission" date="2021-03" db="EMBL/GenBank/DDBJ databases">
        <authorList>
            <consortium name="Genoscope - CEA"/>
            <person name="William W."/>
        </authorList>
    </citation>
    <scope>NUCLEOTIDE SEQUENCE</scope>
    <source>
        <strain evidence="1">Doubled-haploid Pahang</strain>
    </source>
</reference>
<dbReference type="Proteomes" id="UP000012960">
    <property type="component" value="Unplaced"/>
</dbReference>
<reference evidence="2" key="2">
    <citation type="submission" date="2021-05" db="UniProtKB">
        <authorList>
            <consortium name="EnsemblPlants"/>
        </authorList>
    </citation>
    <scope>IDENTIFICATION</scope>
    <source>
        <strain evidence="2">subsp. malaccensis</strain>
    </source>
</reference>
<name>A0A804KP97_MUSAM</name>
<dbReference type="EnsemblPlants" id="Ma09_t27310.1">
    <property type="protein sequence ID" value="Ma09_p27310.1"/>
    <property type="gene ID" value="Ma09_g27310"/>
</dbReference>
<evidence type="ECO:0000313" key="2">
    <source>
        <dbReference type="EnsemblPlants" id="Ma09_p27310.1"/>
    </source>
</evidence>
<dbReference type="EMBL" id="HG996474">
    <property type="protein sequence ID" value="CAG1836625.1"/>
    <property type="molecule type" value="Genomic_DNA"/>
</dbReference>
<dbReference type="Gramene" id="Ma09_t27310.1">
    <property type="protein sequence ID" value="Ma09_p27310.1"/>
    <property type="gene ID" value="Ma09_g27310"/>
</dbReference>
<sequence>GKEEAEWSGQEFDHLLRHCFDALRVLRLEKESSGKEGCGLASSNKHAV</sequence>
<protein>
    <submittedName>
        <fullName evidence="1">(wild Malaysian banana) hypothetical protein</fullName>
    </submittedName>
</protein>
<accession>A0A804KP97</accession>
<gene>
    <name evidence="1" type="ORF">GSMUA_245940.1</name>
</gene>
<organism evidence="2 3">
    <name type="scientific">Musa acuminata subsp. malaccensis</name>
    <name type="common">Wild banana</name>
    <name type="synonym">Musa malaccensis</name>
    <dbReference type="NCBI Taxonomy" id="214687"/>
    <lineage>
        <taxon>Eukaryota</taxon>
        <taxon>Viridiplantae</taxon>
        <taxon>Streptophyta</taxon>
        <taxon>Embryophyta</taxon>
        <taxon>Tracheophyta</taxon>
        <taxon>Spermatophyta</taxon>
        <taxon>Magnoliopsida</taxon>
        <taxon>Liliopsida</taxon>
        <taxon>Zingiberales</taxon>
        <taxon>Musaceae</taxon>
        <taxon>Musa</taxon>
    </lineage>
</organism>
<keyword evidence="3" id="KW-1185">Reference proteome</keyword>
<dbReference type="AlphaFoldDB" id="A0A804KP97"/>
<proteinExistence type="predicted"/>
<evidence type="ECO:0000313" key="1">
    <source>
        <dbReference type="EMBL" id="CAG1836625.1"/>
    </source>
</evidence>
<evidence type="ECO:0000313" key="3">
    <source>
        <dbReference type="Proteomes" id="UP000012960"/>
    </source>
</evidence>
<dbReference type="InParanoid" id="A0A804KP97"/>